<dbReference type="WBParaSite" id="nRc.2.0.1.t30817-RA">
    <property type="protein sequence ID" value="nRc.2.0.1.t30817-RA"/>
    <property type="gene ID" value="nRc.2.0.1.g30817"/>
</dbReference>
<proteinExistence type="predicted"/>
<protein>
    <submittedName>
        <fullName evidence="2">Uncharacterized protein</fullName>
    </submittedName>
</protein>
<dbReference type="AlphaFoldDB" id="A0A915JYQ6"/>
<keyword evidence="1" id="KW-1185">Reference proteome</keyword>
<name>A0A915JYQ6_ROMCU</name>
<evidence type="ECO:0000313" key="2">
    <source>
        <dbReference type="WBParaSite" id="nRc.2.0.1.t30817-RA"/>
    </source>
</evidence>
<sequence>MVICLTFQNYDQYFVYCSHVCCYNFYYFLNSCFRDESLLLLLEMII</sequence>
<accession>A0A915JYQ6</accession>
<dbReference type="Proteomes" id="UP000887565">
    <property type="component" value="Unplaced"/>
</dbReference>
<evidence type="ECO:0000313" key="1">
    <source>
        <dbReference type="Proteomes" id="UP000887565"/>
    </source>
</evidence>
<reference evidence="2" key="1">
    <citation type="submission" date="2022-11" db="UniProtKB">
        <authorList>
            <consortium name="WormBaseParasite"/>
        </authorList>
    </citation>
    <scope>IDENTIFICATION</scope>
</reference>
<organism evidence="1 2">
    <name type="scientific">Romanomermis culicivorax</name>
    <name type="common">Nematode worm</name>
    <dbReference type="NCBI Taxonomy" id="13658"/>
    <lineage>
        <taxon>Eukaryota</taxon>
        <taxon>Metazoa</taxon>
        <taxon>Ecdysozoa</taxon>
        <taxon>Nematoda</taxon>
        <taxon>Enoplea</taxon>
        <taxon>Dorylaimia</taxon>
        <taxon>Mermithida</taxon>
        <taxon>Mermithoidea</taxon>
        <taxon>Mermithidae</taxon>
        <taxon>Romanomermis</taxon>
    </lineage>
</organism>